<dbReference type="GO" id="GO:0015074">
    <property type="term" value="P:DNA integration"/>
    <property type="evidence" value="ECO:0007669"/>
    <property type="project" value="UniProtKB-KW"/>
</dbReference>
<dbReference type="InterPro" id="IPR006119">
    <property type="entry name" value="Resolv_N"/>
</dbReference>
<accession>A0A127EF87</accession>
<comment type="similarity">
    <text evidence="1">Belongs to the site-specific recombinase resolvase family.</text>
</comment>
<evidence type="ECO:0000256" key="3">
    <source>
        <dbReference type="ARBA" id="ARBA00023125"/>
    </source>
</evidence>
<dbReference type="Gene3D" id="1.10.10.60">
    <property type="entry name" value="Homeodomain-like"/>
    <property type="match status" value="1"/>
</dbReference>
<proteinExistence type="inferred from homology"/>
<organism evidence="7 8">
    <name type="scientific">Clostridium perfringens</name>
    <dbReference type="NCBI Taxonomy" id="1502"/>
    <lineage>
        <taxon>Bacteria</taxon>
        <taxon>Bacillati</taxon>
        <taxon>Bacillota</taxon>
        <taxon>Clostridia</taxon>
        <taxon>Eubacteriales</taxon>
        <taxon>Clostridiaceae</taxon>
        <taxon>Clostridium</taxon>
    </lineage>
</organism>
<dbReference type="GO" id="GO:0003677">
    <property type="term" value="F:DNA binding"/>
    <property type="evidence" value="ECO:0007669"/>
    <property type="project" value="UniProtKB-KW"/>
</dbReference>
<dbReference type="PANTHER" id="PTHR30461">
    <property type="entry name" value="DNA-INVERTASE FROM LAMBDOID PROPHAGE"/>
    <property type="match status" value="1"/>
</dbReference>
<dbReference type="PATRIC" id="fig|1502.177.peg.415"/>
<dbReference type="InterPro" id="IPR006118">
    <property type="entry name" value="Recombinase_CS"/>
</dbReference>
<dbReference type="Pfam" id="PF02796">
    <property type="entry name" value="HTH_7"/>
    <property type="match status" value="1"/>
</dbReference>
<dbReference type="RefSeq" id="WP_061426310.1">
    <property type="nucleotide sequence ID" value="NZ_CABPRK010000002.1"/>
</dbReference>
<dbReference type="InterPro" id="IPR036162">
    <property type="entry name" value="Resolvase-like_N_sf"/>
</dbReference>
<dbReference type="PROSITE" id="PS51736">
    <property type="entry name" value="RECOMBINASES_3"/>
    <property type="match status" value="1"/>
</dbReference>
<dbReference type="PANTHER" id="PTHR30461:SF2">
    <property type="entry name" value="SERINE RECOMBINASE PINE-RELATED"/>
    <property type="match status" value="1"/>
</dbReference>
<dbReference type="PROSITE" id="PS00398">
    <property type="entry name" value="RECOMBINASES_2"/>
    <property type="match status" value="1"/>
</dbReference>
<evidence type="ECO:0000256" key="6">
    <source>
        <dbReference type="PROSITE-ProRule" id="PRU10137"/>
    </source>
</evidence>
<keyword evidence="3" id="KW-0238">DNA-binding</keyword>
<evidence type="ECO:0000256" key="5">
    <source>
        <dbReference type="PIRSR" id="PIRSR606118-50"/>
    </source>
</evidence>
<feature type="active site" description="O-(5'-phospho-DNA)-serine intermediate" evidence="5 6">
    <location>
        <position position="9"/>
    </location>
</feature>
<dbReference type="GO" id="GO:0000150">
    <property type="term" value="F:DNA strand exchange activity"/>
    <property type="evidence" value="ECO:0007669"/>
    <property type="project" value="InterPro"/>
</dbReference>
<dbReference type="OrthoDB" id="9797501at2"/>
<evidence type="ECO:0000256" key="1">
    <source>
        <dbReference type="ARBA" id="ARBA00009913"/>
    </source>
</evidence>
<gene>
    <name evidence="7" type="ORF">JFP838_02175</name>
</gene>
<dbReference type="Proteomes" id="UP000070260">
    <property type="component" value="Chromosome"/>
</dbReference>
<dbReference type="InterPro" id="IPR006120">
    <property type="entry name" value="Resolvase_HTH_dom"/>
</dbReference>
<dbReference type="InterPro" id="IPR050639">
    <property type="entry name" value="SSR_resolvase"/>
</dbReference>
<dbReference type="PROSITE" id="PS00397">
    <property type="entry name" value="RECOMBINASES_1"/>
    <property type="match status" value="1"/>
</dbReference>
<dbReference type="Gene3D" id="3.40.50.1390">
    <property type="entry name" value="Resolvase, N-terminal catalytic domain"/>
    <property type="match status" value="1"/>
</dbReference>
<evidence type="ECO:0000256" key="4">
    <source>
        <dbReference type="ARBA" id="ARBA00023172"/>
    </source>
</evidence>
<keyword evidence="4" id="KW-0233">DNA recombination</keyword>
<keyword evidence="2" id="KW-0229">DNA integration</keyword>
<reference evidence="7 8" key="1">
    <citation type="journal article" date="2016" name="PLoS ONE">
        <title>Plasmid Characterization and Chromosome Analysis of Two netF+ Clostridium perfringens Isolates Associated with Foal and Canine Necrotizing Enteritis.</title>
        <authorList>
            <person name="Mehdizadeh Gohari I."/>
            <person name="Kropinski A.M."/>
            <person name="Weese S.J."/>
            <person name="Parreira V.R."/>
            <person name="Whitehead A.E."/>
            <person name="Boerlin P."/>
            <person name="Prescott J.F."/>
        </authorList>
    </citation>
    <scope>NUCLEOTIDE SEQUENCE [LARGE SCALE GENOMIC DNA]</scope>
    <source>
        <strain evidence="7 8">JP838</strain>
    </source>
</reference>
<dbReference type="FunFam" id="3.40.50.1390:FF:000001">
    <property type="entry name" value="DNA recombinase"/>
    <property type="match status" value="1"/>
</dbReference>
<sequence length="183" mass="20821">MKLGYARVSTEEQNLNRQLDILNSVNCDKIFAEKISGIKNERPELNKLISSLNIGDIIIITDLTRLSRSVKELFSIVEKVEEKGAHIKSLKESWLDTTTPQGKLMFTIFAGISQFERDLISQRTIEGLIASRARGKKGGRPPKSKQDINLAIQMYNSKKYKISEITELTKVSKSTIYRYLNKI</sequence>
<name>A0A127EF87_CLOPF</name>
<dbReference type="Pfam" id="PF00239">
    <property type="entry name" value="Resolvase"/>
    <property type="match status" value="1"/>
</dbReference>
<dbReference type="EMBL" id="CP010994">
    <property type="protein sequence ID" value="AMN34607.1"/>
    <property type="molecule type" value="Genomic_DNA"/>
</dbReference>
<evidence type="ECO:0000256" key="2">
    <source>
        <dbReference type="ARBA" id="ARBA00022908"/>
    </source>
</evidence>
<evidence type="ECO:0000313" key="7">
    <source>
        <dbReference type="EMBL" id="AMN34607.1"/>
    </source>
</evidence>
<dbReference type="CDD" id="cd03768">
    <property type="entry name" value="SR_ResInv"/>
    <property type="match status" value="1"/>
</dbReference>
<dbReference type="AlphaFoldDB" id="A0A127EF87"/>
<dbReference type="SMART" id="SM00857">
    <property type="entry name" value="Resolvase"/>
    <property type="match status" value="1"/>
</dbReference>
<dbReference type="SUPFAM" id="SSF53041">
    <property type="entry name" value="Resolvase-like"/>
    <property type="match status" value="1"/>
</dbReference>
<protein>
    <submittedName>
        <fullName evidence="7">Recombinase</fullName>
    </submittedName>
</protein>
<evidence type="ECO:0000313" key="8">
    <source>
        <dbReference type="Proteomes" id="UP000070260"/>
    </source>
</evidence>